<comment type="caution">
    <text evidence="10">The sequence shown here is derived from an EMBL/GenBank/DDBJ whole genome shotgun (WGS) entry which is preliminary data.</text>
</comment>
<dbReference type="InterPro" id="IPR001356">
    <property type="entry name" value="HD"/>
</dbReference>
<keyword evidence="5 6" id="KW-0539">Nucleus</keyword>
<proteinExistence type="inferred from homology"/>
<comment type="similarity">
    <text evidence="2">Belongs to the engrailed homeobox family.</text>
</comment>
<sequence length="631" mass="70093">MAYLEPNYHHFHQPHHDQFPGELQSYDHNSHIYLNTMTQHSAGLIGLPTTKINETKPRLGKEEVEILEREFKKNTKPTTQTKKQYADDMDVELARINNWFQNRRAKRKQEKKQEAYEFQQSQEAAGFSEPSSPDFFNANFGGDTHFMPLQHANTFPMMNGPPQPAAPCNPQYSDPTTASMKSLQRTMAAAQASFSPHRQEFHNYQQRLSDGVPRFGGSTQTDSDQAQFPPVDGAYAQFNGQRSFSYASSSATQQALNTFPSQLLPEAGHDGLPRNVFDSCENTIPDGSIMSTQAIGFKFDNVDSNESSPPAPSVPFKAPPPMDIASRRKKVAVRPAALTADTIRGRPPVGSRTVSQVDNLRRSSDSPMGSPMRRVMSAGGIRNVMSGRINKGGIESAQRSPINLGGFSDAGAFMEHSYHTIRQPPTAIDRSTLNSSLAPPTPMSPRGGEIGSRQQDGGTSVESPAHGGLNFIFNEGVPGFYPQSETDQNLASPPETPQAQLALNSATHNDWAPHDAFQNKQWAFEVPDEPLYTPAQDTFQLEMQMPQPSYLKSMSQPVTPAFGQNFNPNYMFGVQEEQYYKHESSQYTLPSHLEHAFPDNTQYGRLSASPMTKQKTFQFSNQTPADFTEKK</sequence>
<evidence type="ECO:0000256" key="6">
    <source>
        <dbReference type="PROSITE-ProRule" id="PRU00108"/>
    </source>
</evidence>
<evidence type="ECO:0000256" key="3">
    <source>
        <dbReference type="ARBA" id="ARBA00023125"/>
    </source>
</evidence>
<dbReference type="Pfam" id="PF00046">
    <property type="entry name" value="Homeodomain"/>
    <property type="match status" value="1"/>
</dbReference>
<dbReference type="Gene3D" id="1.10.10.60">
    <property type="entry name" value="Homeodomain-like"/>
    <property type="match status" value="1"/>
</dbReference>
<feature type="region of interest" description="Disordered" evidence="8">
    <location>
        <begin position="426"/>
        <end position="496"/>
    </location>
</feature>
<dbReference type="InterPro" id="IPR050720">
    <property type="entry name" value="Engrailed_Homeobox_TFs"/>
</dbReference>
<dbReference type="InterPro" id="IPR009057">
    <property type="entry name" value="Homeodomain-like_sf"/>
</dbReference>
<dbReference type="OrthoDB" id="6159439at2759"/>
<dbReference type="InterPro" id="IPR017970">
    <property type="entry name" value="Homeobox_CS"/>
</dbReference>
<dbReference type="EMBL" id="MU253750">
    <property type="protein sequence ID" value="KAG9248356.1"/>
    <property type="molecule type" value="Genomic_DNA"/>
</dbReference>
<dbReference type="SUPFAM" id="SSF46689">
    <property type="entry name" value="Homeodomain-like"/>
    <property type="match status" value="1"/>
</dbReference>
<feature type="compositionally biased region" description="Polar residues" evidence="8">
    <location>
        <begin position="429"/>
        <end position="438"/>
    </location>
</feature>
<evidence type="ECO:0000256" key="4">
    <source>
        <dbReference type="ARBA" id="ARBA00023155"/>
    </source>
</evidence>
<protein>
    <recommendedName>
        <fullName evidence="9">Homeobox domain-containing protein</fullName>
    </recommendedName>
</protein>
<dbReference type="GO" id="GO:0003677">
    <property type="term" value="F:DNA binding"/>
    <property type="evidence" value="ECO:0007669"/>
    <property type="project" value="UniProtKB-UniRule"/>
</dbReference>
<evidence type="ECO:0000256" key="8">
    <source>
        <dbReference type="SAM" id="MobiDB-lite"/>
    </source>
</evidence>
<dbReference type="GO" id="GO:0000981">
    <property type="term" value="F:DNA-binding transcription factor activity, RNA polymerase II-specific"/>
    <property type="evidence" value="ECO:0007669"/>
    <property type="project" value="InterPro"/>
</dbReference>
<feature type="region of interest" description="Disordered" evidence="8">
    <location>
        <begin position="609"/>
        <end position="631"/>
    </location>
</feature>
<feature type="domain" description="Homeobox" evidence="9">
    <location>
        <begin position="50"/>
        <end position="110"/>
    </location>
</feature>
<dbReference type="GO" id="GO:0016586">
    <property type="term" value="C:RSC-type complex"/>
    <property type="evidence" value="ECO:0007669"/>
    <property type="project" value="TreeGrafter"/>
</dbReference>
<evidence type="ECO:0000313" key="11">
    <source>
        <dbReference type="Proteomes" id="UP000887226"/>
    </source>
</evidence>
<evidence type="ECO:0000256" key="7">
    <source>
        <dbReference type="RuleBase" id="RU000682"/>
    </source>
</evidence>
<evidence type="ECO:0000259" key="9">
    <source>
        <dbReference type="PROSITE" id="PS50071"/>
    </source>
</evidence>
<gene>
    <name evidence="10" type="ORF">BJ878DRAFT_549257</name>
</gene>
<evidence type="ECO:0000256" key="2">
    <source>
        <dbReference type="ARBA" id="ARBA00010896"/>
    </source>
</evidence>
<accession>A0A9P8CKA2</accession>
<name>A0A9P8CKA2_9HELO</name>
<comment type="subcellular location">
    <subcellularLocation>
        <location evidence="1 6 7">Nucleus</location>
    </subcellularLocation>
</comment>
<evidence type="ECO:0000256" key="1">
    <source>
        <dbReference type="ARBA" id="ARBA00004123"/>
    </source>
</evidence>
<feature type="DNA-binding region" description="Homeobox" evidence="6">
    <location>
        <begin position="52"/>
        <end position="111"/>
    </location>
</feature>
<dbReference type="CDD" id="cd00086">
    <property type="entry name" value="homeodomain"/>
    <property type="match status" value="1"/>
</dbReference>
<keyword evidence="11" id="KW-1185">Reference proteome</keyword>
<keyword evidence="4 6" id="KW-0371">Homeobox</keyword>
<dbReference type="AlphaFoldDB" id="A0A9P8CKA2"/>
<dbReference type="PROSITE" id="PS50071">
    <property type="entry name" value="HOMEOBOX_2"/>
    <property type="match status" value="1"/>
</dbReference>
<dbReference type="SMART" id="SM00389">
    <property type="entry name" value="HOX"/>
    <property type="match status" value="1"/>
</dbReference>
<feature type="compositionally biased region" description="Polar residues" evidence="8">
    <location>
        <begin position="483"/>
        <end position="496"/>
    </location>
</feature>
<dbReference type="PANTHER" id="PTHR24341:SF6">
    <property type="entry name" value="HOMEOBOX PROTEIN INVECTED"/>
    <property type="match status" value="1"/>
</dbReference>
<feature type="compositionally biased region" description="Polar residues" evidence="8">
    <location>
        <begin position="609"/>
        <end position="625"/>
    </location>
</feature>
<organism evidence="10 11">
    <name type="scientific">Calycina marina</name>
    <dbReference type="NCBI Taxonomy" id="1763456"/>
    <lineage>
        <taxon>Eukaryota</taxon>
        <taxon>Fungi</taxon>
        <taxon>Dikarya</taxon>
        <taxon>Ascomycota</taxon>
        <taxon>Pezizomycotina</taxon>
        <taxon>Leotiomycetes</taxon>
        <taxon>Helotiales</taxon>
        <taxon>Pezizellaceae</taxon>
        <taxon>Calycina</taxon>
    </lineage>
</organism>
<keyword evidence="3 6" id="KW-0238">DNA-binding</keyword>
<dbReference type="PANTHER" id="PTHR24341">
    <property type="entry name" value="HOMEOBOX PROTEIN ENGRAILED"/>
    <property type="match status" value="1"/>
</dbReference>
<feature type="compositionally biased region" description="Polar residues" evidence="8">
    <location>
        <begin position="452"/>
        <end position="462"/>
    </location>
</feature>
<reference evidence="10" key="1">
    <citation type="journal article" date="2021" name="IMA Fungus">
        <title>Genomic characterization of three marine fungi, including Emericellopsis atlantica sp. nov. with signatures of a generalist lifestyle and marine biomass degradation.</title>
        <authorList>
            <person name="Hagestad O.C."/>
            <person name="Hou L."/>
            <person name="Andersen J.H."/>
            <person name="Hansen E.H."/>
            <person name="Altermark B."/>
            <person name="Li C."/>
            <person name="Kuhnert E."/>
            <person name="Cox R.J."/>
            <person name="Crous P.W."/>
            <person name="Spatafora J.W."/>
            <person name="Lail K."/>
            <person name="Amirebrahimi M."/>
            <person name="Lipzen A."/>
            <person name="Pangilinan J."/>
            <person name="Andreopoulos W."/>
            <person name="Hayes R.D."/>
            <person name="Ng V."/>
            <person name="Grigoriev I.V."/>
            <person name="Jackson S.A."/>
            <person name="Sutton T.D.S."/>
            <person name="Dobson A.D.W."/>
            <person name="Rama T."/>
        </authorList>
    </citation>
    <scope>NUCLEOTIDE SEQUENCE</scope>
    <source>
        <strain evidence="10">TRa3180A</strain>
    </source>
</reference>
<evidence type="ECO:0000313" key="10">
    <source>
        <dbReference type="EMBL" id="KAG9248356.1"/>
    </source>
</evidence>
<evidence type="ECO:0000256" key="5">
    <source>
        <dbReference type="ARBA" id="ARBA00023242"/>
    </source>
</evidence>
<dbReference type="Proteomes" id="UP000887226">
    <property type="component" value="Unassembled WGS sequence"/>
</dbReference>
<dbReference type="PROSITE" id="PS00027">
    <property type="entry name" value="HOMEOBOX_1"/>
    <property type="match status" value="1"/>
</dbReference>
<feature type="region of interest" description="Disordered" evidence="8">
    <location>
        <begin position="342"/>
        <end position="373"/>
    </location>
</feature>